<gene>
    <name evidence="4" type="ORF">G210_2270</name>
</gene>
<comment type="similarity">
    <text evidence="1">Belongs to the TEL2 family.</text>
</comment>
<dbReference type="PANTHER" id="PTHR15830:SF10">
    <property type="entry name" value="TELOMERE LENGTH REGULATION PROTEIN TEL2 HOMOLOG"/>
    <property type="match status" value="1"/>
</dbReference>
<evidence type="ECO:0000313" key="5">
    <source>
        <dbReference type="Proteomes" id="UP000011777"/>
    </source>
</evidence>
<dbReference type="AlphaFoldDB" id="M3J5R8"/>
<dbReference type="eggNOG" id="KOG4346">
    <property type="taxonomic scope" value="Eukaryota"/>
</dbReference>
<dbReference type="OMA" id="FPLLNVW"/>
<dbReference type="PANTHER" id="PTHR15830">
    <property type="entry name" value="TELOMERE LENGTH REGULATION PROTEIN TEL2 FAMILY MEMBER"/>
    <property type="match status" value="1"/>
</dbReference>
<dbReference type="InterPro" id="IPR019337">
    <property type="entry name" value="Telomere_length_regulation_dom"/>
</dbReference>
<evidence type="ECO:0000256" key="1">
    <source>
        <dbReference type="ARBA" id="ARBA00006133"/>
    </source>
</evidence>
<dbReference type="InterPro" id="IPR051970">
    <property type="entry name" value="TEL2_Regulation"/>
</dbReference>
<dbReference type="InterPro" id="IPR038528">
    <property type="entry name" value="TEL2_C_sf"/>
</dbReference>
<dbReference type="OrthoDB" id="10258062at2759"/>
<evidence type="ECO:0000256" key="2">
    <source>
        <dbReference type="SAM" id="MobiDB-lite"/>
    </source>
</evidence>
<evidence type="ECO:0000259" key="3">
    <source>
        <dbReference type="Pfam" id="PF10193"/>
    </source>
</evidence>
<keyword evidence="5" id="KW-1185">Reference proteome</keyword>
<dbReference type="Proteomes" id="UP000011777">
    <property type="component" value="Unassembled WGS sequence"/>
</dbReference>
<accession>M3J5R8</accession>
<proteinExistence type="inferred from homology"/>
<sequence>MNKLSIIQDVPDSSKLLSTYLQVLQLVFDENHDLVLRLVSKCKPIEIKEVDKLLFKGKVISQVNEIRIKHGCDINNQVFSTTKNYIDYLIKSLLVLYKTDIPCDTFLHSILKFGSGSFNQFFNIFFQRDNWGYFTHSFKTMKKFQQKEYTRKFYTEYIVQKINSTNINAFYNLISFTADQIDASLLETVILTTNKNLMQLVSMMGTSECLILDQLTIWSDQSSIKNEPITIQESRTFMILQLLARKRGTPFLKELPRNRIFLDAITNRLSSFSNNVKALGVVLADYVCELNGDEKIFKLTAEVDEYAALVVGVVPIEKLSDDDAWSKLTRTEPPLVITSAKKPSTIVTQKDSDHESEDETLPPKSEVPNPIYIKDLLEYLNVDNNKNAYDLRRKALTVGPTLLRQKHRNGTEVEFYSEDLLTSLIALNNQFDDADFEELKLQNMVAIIVTTPGITFFMFNLLSTGDYSLQQRIAILSATILAARELRGFKDEAIQKSFEKTEFATKKLPDALHKKYLELEGGTKQIDYLEHELQNQLMDEASTKAQDKILGVGKLVRMSAKLKKPTTTSTDTPQIKDFYKIIGKNFYFPLLNVIGMYSNPES</sequence>
<dbReference type="GO" id="GO:0042162">
    <property type="term" value="F:telomeric DNA binding"/>
    <property type="evidence" value="ECO:0007669"/>
    <property type="project" value="TreeGrafter"/>
</dbReference>
<dbReference type="EMBL" id="AOGT01001589">
    <property type="protein sequence ID" value="EMG47413.1"/>
    <property type="molecule type" value="Genomic_DNA"/>
</dbReference>
<dbReference type="Gene3D" id="1.25.40.720">
    <property type="entry name" value="Telomere length regulation protein 2, C-terminal domain"/>
    <property type="match status" value="1"/>
</dbReference>
<dbReference type="GO" id="GO:0051083">
    <property type="term" value="P:'de novo' cotranslational protein folding"/>
    <property type="evidence" value="ECO:0007669"/>
    <property type="project" value="TreeGrafter"/>
</dbReference>
<feature type="region of interest" description="Disordered" evidence="2">
    <location>
        <begin position="342"/>
        <end position="365"/>
    </location>
</feature>
<dbReference type="GO" id="GO:0005829">
    <property type="term" value="C:cytosol"/>
    <property type="evidence" value="ECO:0007669"/>
    <property type="project" value="TreeGrafter"/>
</dbReference>
<dbReference type="Pfam" id="PF10193">
    <property type="entry name" value="Telomere_reg-2"/>
    <property type="match status" value="1"/>
</dbReference>
<dbReference type="GO" id="GO:0051879">
    <property type="term" value="F:Hsp90 protein binding"/>
    <property type="evidence" value="ECO:0007669"/>
    <property type="project" value="TreeGrafter"/>
</dbReference>
<organism evidence="4 5">
    <name type="scientific">Candida maltosa (strain Xu316)</name>
    <name type="common">Yeast</name>
    <dbReference type="NCBI Taxonomy" id="1245528"/>
    <lineage>
        <taxon>Eukaryota</taxon>
        <taxon>Fungi</taxon>
        <taxon>Dikarya</taxon>
        <taxon>Ascomycota</taxon>
        <taxon>Saccharomycotina</taxon>
        <taxon>Pichiomycetes</taxon>
        <taxon>Debaryomycetaceae</taxon>
        <taxon>Candida/Lodderomyces clade</taxon>
        <taxon>Candida</taxon>
    </lineage>
</organism>
<feature type="domain" description="Telomere length regulation protein conserved" evidence="3">
    <location>
        <begin position="370"/>
        <end position="483"/>
    </location>
</feature>
<protein>
    <recommendedName>
        <fullName evidence="3">Telomere length regulation protein conserved domain-containing protein</fullName>
    </recommendedName>
</protein>
<name>M3J5R8_CANMX</name>
<evidence type="ECO:0000313" key="4">
    <source>
        <dbReference type="EMBL" id="EMG47413.1"/>
    </source>
</evidence>
<dbReference type="HOGENOM" id="CLU_017275_0_0_1"/>
<comment type="caution">
    <text evidence="4">The sequence shown here is derived from an EMBL/GenBank/DDBJ whole genome shotgun (WGS) entry which is preliminary data.</text>
</comment>
<dbReference type="STRING" id="1245528.M3J5R8"/>
<reference evidence="4 5" key="1">
    <citation type="submission" date="2013-02" db="EMBL/GenBank/DDBJ databases">
        <title>Genome sequence of Candida maltosa Xu316, a potential industrial strain for xylitol and ethanol production.</title>
        <authorList>
            <person name="Yu J."/>
            <person name="Wang Q."/>
            <person name="Geng X."/>
            <person name="Bao W."/>
            <person name="He P."/>
            <person name="Cai J."/>
        </authorList>
    </citation>
    <scope>NUCLEOTIDE SEQUENCE [LARGE SCALE GENOMIC DNA]</scope>
    <source>
        <strain evidence="5">Xu316</strain>
    </source>
</reference>